<dbReference type="SUPFAM" id="SSF111384">
    <property type="entry name" value="OmpH-like"/>
    <property type="match status" value="1"/>
</dbReference>
<proteinExistence type="inferred from homology"/>
<keyword evidence="3" id="KW-0175">Coiled coil</keyword>
<dbReference type="AlphaFoldDB" id="A0A0C1ZKU9"/>
<evidence type="ECO:0000256" key="2">
    <source>
        <dbReference type="ARBA" id="ARBA00022729"/>
    </source>
</evidence>
<dbReference type="GO" id="GO:0051082">
    <property type="term" value="F:unfolded protein binding"/>
    <property type="evidence" value="ECO:0007669"/>
    <property type="project" value="InterPro"/>
</dbReference>
<dbReference type="InterPro" id="IPR005632">
    <property type="entry name" value="Chaperone_Skp"/>
</dbReference>
<dbReference type="SMART" id="SM00935">
    <property type="entry name" value="OmpH"/>
    <property type="match status" value="1"/>
</dbReference>
<comment type="caution">
    <text evidence="5">The sequence shown here is derived from an EMBL/GenBank/DDBJ whole genome shotgun (WGS) entry which is preliminary data.</text>
</comment>
<feature type="coiled-coil region" evidence="3">
    <location>
        <begin position="51"/>
        <end position="89"/>
    </location>
</feature>
<protein>
    <submittedName>
        <fullName evidence="5">Outer membrane protein H</fullName>
    </submittedName>
</protein>
<dbReference type="EMBL" id="JMCC02000014">
    <property type="protein sequence ID" value="KIG18154.1"/>
    <property type="molecule type" value="Genomic_DNA"/>
</dbReference>
<sequence length="177" mass="19580">MFAAPLAVPMVALGVGMTPDLAHAAVPETKRIAIVDLQRVLMETTQGKDSKKDLEKAVAKSSAKLERKAADLQKQYEDLQAKATMLSESELMRRQQDLMVAEQELQELYAGAQEDLAKKEGLLMEKIYKNASAIVQSMAAEEGVQIVLVRSELTVLYANPQLDITNKVIVAYDKKFK</sequence>
<dbReference type="GO" id="GO:0050821">
    <property type="term" value="P:protein stabilization"/>
    <property type="evidence" value="ECO:0007669"/>
    <property type="project" value="TreeGrafter"/>
</dbReference>
<name>A0A0C1ZKU9_9BACT</name>
<dbReference type="PANTHER" id="PTHR35089:SF1">
    <property type="entry name" value="CHAPERONE PROTEIN SKP"/>
    <property type="match status" value="1"/>
</dbReference>
<organism evidence="5 6">
    <name type="scientific">Enhygromyxa salina</name>
    <dbReference type="NCBI Taxonomy" id="215803"/>
    <lineage>
        <taxon>Bacteria</taxon>
        <taxon>Pseudomonadati</taxon>
        <taxon>Myxococcota</taxon>
        <taxon>Polyangia</taxon>
        <taxon>Nannocystales</taxon>
        <taxon>Nannocystaceae</taxon>
        <taxon>Enhygromyxa</taxon>
    </lineage>
</organism>
<feature type="chain" id="PRO_5002161751" evidence="4">
    <location>
        <begin position="25"/>
        <end position="177"/>
    </location>
</feature>
<keyword evidence="2 4" id="KW-0732">Signal</keyword>
<dbReference type="Gene3D" id="3.30.910.20">
    <property type="entry name" value="Skp domain"/>
    <property type="match status" value="1"/>
</dbReference>
<dbReference type="GO" id="GO:0005829">
    <property type="term" value="C:cytosol"/>
    <property type="evidence" value="ECO:0007669"/>
    <property type="project" value="TreeGrafter"/>
</dbReference>
<accession>A0A0C1ZKU9</accession>
<gene>
    <name evidence="5" type="ORF">DB30_01658</name>
</gene>
<dbReference type="Pfam" id="PF03938">
    <property type="entry name" value="OmpH"/>
    <property type="match status" value="1"/>
</dbReference>
<comment type="similarity">
    <text evidence="1">Belongs to the Skp family.</text>
</comment>
<evidence type="ECO:0000256" key="3">
    <source>
        <dbReference type="SAM" id="Coils"/>
    </source>
</evidence>
<reference evidence="5 6" key="1">
    <citation type="submission" date="2014-12" db="EMBL/GenBank/DDBJ databases">
        <title>Genome assembly of Enhygromyxa salina DSM 15201.</title>
        <authorList>
            <person name="Sharma G."/>
            <person name="Subramanian S."/>
        </authorList>
    </citation>
    <scope>NUCLEOTIDE SEQUENCE [LARGE SCALE GENOMIC DNA]</scope>
    <source>
        <strain evidence="5 6">DSM 15201</strain>
    </source>
</reference>
<evidence type="ECO:0000256" key="4">
    <source>
        <dbReference type="SAM" id="SignalP"/>
    </source>
</evidence>
<feature type="signal peptide" evidence="4">
    <location>
        <begin position="1"/>
        <end position="24"/>
    </location>
</feature>
<evidence type="ECO:0000313" key="5">
    <source>
        <dbReference type="EMBL" id="KIG18154.1"/>
    </source>
</evidence>
<dbReference type="Proteomes" id="UP000031599">
    <property type="component" value="Unassembled WGS sequence"/>
</dbReference>
<dbReference type="PANTHER" id="PTHR35089">
    <property type="entry name" value="CHAPERONE PROTEIN SKP"/>
    <property type="match status" value="1"/>
</dbReference>
<evidence type="ECO:0000256" key="1">
    <source>
        <dbReference type="ARBA" id="ARBA00009091"/>
    </source>
</evidence>
<evidence type="ECO:0000313" key="6">
    <source>
        <dbReference type="Proteomes" id="UP000031599"/>
    </source>
</evidence>
<dbReference type="InterPro" id="IPR024930">
    <property type="entry name" value="Skp_dom_sf"/>
</dbReference>